<proteinExistence type="predicted"/>
<dbReference type="Pfam" id="PF13482">
    <property type="entry name" value="RNase_H_2"/>
    <property type="match status" value="1"/>
</dbReference>
<organism evidence="2 3">
    <name type="scientific">Actinomycetospora cinnamomea</name>
    <dbReference type="NCBI Taxonomy" id="663609"/>
    <lineage>
        <taxon>Bacteria</taxon>
        <taxon>Bacillati</taxon>
        <taxon>Actinomycetota</taxon>
        <taxon>Actinomycetes</taxon>
        <taxon>Pseudonocardiales</taxon>
        <taxon>Pseudonocardiaceae</taxon>
        <taxon>Actinomycetospora</taxon>
    </lineage>
</organism>
<evidence type="ECO:0000313" key="2">
    <source>
        <dbReference type="EMBL" id="PVZ09644.1"/>
    </source>
</evidence>
<dbReference type="Proteomes" id="UP000245639">
    <property type="component" value="Unassembled WGS sequence"/>
</dbReference>
<protein>
    <submittedName>
        <fullName evidence="2">Putative RecB family nuclease</fullName>
    </submittedName>
</protein>
<keyword evidence="3" id="KW-1185">Reference proteome</keyword>
<dbReference type="InterPro" id="IPR038720">
    <property type="entry name" value="YprB_RNase_H-like_dom"/>
</dbReference>
<dbReference type="InterPro" id="IPR019993">
    <property type="entry name" value="RecB_nuclease_TM0106_put"/>
</dbReference>
<accession>A0A2U1FBV8</accession>
<sequence>MAAAHPRGVLPLSVGVSGARGKLGGMSTTTAHGAGDAGAPAAVRRPVLLDAAATTRCRRRVHLEHVPVEDHGAGPAPSDEDADPGVAMRRADAAAHRAALAARWAGMLGSRWRSVPPAAGSAARAAATLGVLAEAGPGVDFVGGAELPAGEGRRGGAEVLVRAVPGDAASGWWPLIVVRHRVTDPGGGALTSPLDRPHPAAAVVDDVRRVRTVTRDVLRLAHLHRMLRSAGLAPPEEPGAPVWGGVVGLDADAVVWVDLAAPTGPGARSVLETYDRRHSDRVAVAEAARGGGAALAEPSRITECRRCPWWPTCEAALRAVDDVSLVVRGDAALRLRGQGITTVRELAALDPAVGLPGPEPDEDVDVPPDGPDLVEAVALARAWRRDIPLVRRVARPTVARGDVEVDVDMESLGEDGAYLWGVLLSGADIGVENGYRAFVTWDPLPTRDEGRSFGEFWTWLDDVRARCAQRGLRLRAYCYNEQAENRWLRASAERFAGMPGVPPAGAVEEFIASEQWIDLFPVVSESFLCPHGKGLKRVAPSAGFAWHDPEAGGENSMRWYREAVGLDGGEPDPAQRERLLVYNADDVRATWALRTWLTSPRVLEVPHLEDL</sequence>
<gene>
    <name evidence="2" type="ORF">C8D89_106309</name>
</gene>
<reference evidence="2 3" key="1">
    <citation type="submission" date="2018-04" db="EMBL/GenBank/DDBJ databases">
        <title>Genomic Encyclopedia of Type Strains, Phase IV (KMG-IV): sequencing the most valuable type-strain genomes for metagenomic binning, comparative biology and taxonomic classification.</title>
        <authorList>
            <person name="Goeker M."/>
        </authorList>
    </citation>
    <scope>NUCLEOTIDE SEQUENCE [LARGE SCALE GENOMIC DNA]</scope>
    <source>
        <strain evidence="2 3">DSM 45771</strain>
    </source>
</reference>
<evidence type="ECO:0000313" key="3">
    <source>
        <dbReference type="Proteomes" id="UP000245639"/>
    </source>
</evidence>
<dbReference type="EMBL" id="QEKW01000006">
    <property type="protein sequence ID" value="PVZ09644.1"/>
    <property type="molecule type" value="Genomic_DNA"/>
</dbReference>
<dbReference type="AlphaFoldDB" id="A0A2U1FBV8"/>
<evidence type="ECO:0000259" key="1">
    <source>
        <dbReference type="Pfam" id="PF13482"/>
    </source>
</evidence>
<comment type="caution">
    <text evidence="2">The sequence shown here is derived from an EMBL/GenBank/DDBJ whole genome shotgun (WGS) entry which is preliminary data.</text>
</comment>
<dbReference type="NCBIfam" id="TIGR03491">
    <property type="entry name" value="TM0106 family RecB-like putative nuclease"/>
    <property type="match status" value="1"/>
</dbReference>
<feature type="domain" description="YprB ribonuclease H-like" evidence="1">
    <location>
        <begin position="513"/>
        <end position="597"/>
    </location>
</feature>
<name>A0A2U1FBV8_9PSEU</name>